<feature type="domain" description="DUF7042" evidence="2">
    <location>
        <begin position="136"/>
        <end position="254"/>
    </location>
</feature>
<dbReference type="PANTHER" id="PTHR22255:SF9">
    <property type="entry name" value="LP06548P"/>
    <property type="match status" value="1"/>
</dbReference>
<accession>A0AA36GA49</accession>
<evidence type="ECO:0000313" key="4">
    <source>
        <dbReference type="EMBL" id="CAJ0585844.1"/>
    </source>
</evidence>
<feature type="chain" id="PRO_5041422377" evidence="1">
    <location>
        <begin position="34"/>
        <end position="530"/>
    </location>
</feature>
<evidence type="ECO:0000313" key="5">
    <source>
        <dbReference type="Proteomes" id="UP001177023"/>
    </source>
</evidence>
<gene>
    <name evidence="4" type="ORF">MSPICULIGERA_LOCUS23854</name>
</gene>
<dbReference type="PANTHER" id="PTHR22255">
    <property type="entry name" value="LP06548P"/>
    <property type="match status" value="1"/>
</dbReference>
<evidence type="ECO:0000256" key="1">
    <source>
        <dbReference type="SAM" id="SignalP"/>
    </source>
</evidence>
<dbReference type="Pfam" id="PF23069">
    <property type="entry name" value="DUF7042"/>
    <property type="match status" value="1"/>
</dbReference>
<dbReference type="EMBL" id="CATQJA010002706">
    <property type="protein sequence ID" value="CAJ0585844.1"/>
    <property type="molecule type" value="Genomic_DNA"/>
</dbReference>
<organism evidence="4 5">
    <name type="scientific">Mesorhabditis spiculigera</name>
    <dbReference type="NCBI Taxonomy" id="96644"/>
    <lineage>
        <taxon>Eukaryota</taxon>
        <taxon>Metazoa</taxon>
        <taxon>Ecdysozoa</taxon>
        <taxon>Nematoda</taxon>
        <taxon>Chromadorea</taxon>
        <taxon>Rhabditida</taxon>
        <taxon>Rhabditina</taxon>
        <taxon>Rhabditomorpha</taxon>
        <taxon>Rhabditoidea</taxon>
        <taxon>Rhabditidae</taxon>
        <taxon>Mesorhabditinae</taxon>
        <taxon>Mesorhabditis</taxon>
    </lineage>
</organism>
<evidence type="ECO:0000259" key="3">
    <source>
        <dbReference type="Pfam" id="PF23071"/>
    </source>
</evidence>
<feature type="non-terminal residue" evidence="4">
    <location>
        <position position="1"/>
    </location>
</feature>
<feature type="domain" description="DUF7044" evidence="3">
    <location>
        <begin position="37"/>
        <end position="117"/>
    </location>
</feature>
<dbReference type="Proteomes" id="UP001177023">
    <property type="component" value="Unassembled WGS sequence"/>
</dbReference>
<dbReference type="InterPro" id="IPR055470">
    <property type="entry name" value="DUF7042"/>
</dbReference>
<proteinExistence type="predicted"/>
<dbReference type="AlphaFoldDB" id="A0AA36GA49"/>
<dbReference type="InterPro" id="IPR055472">
    <property type="entry name" value="DUF7044"/>
</dbReference>
<sequence length="530" mass="59666">MPRSESLIAPNITRSGGLRIVVLHVLLVQLVSSSTPCHIPFKGLWWQGERQVLISDHHWGNYGECLNKNNDHHFLLKSNISRTLCFRCVIAFPVHENVVQFKATSCLRDPGLTLHSCRNEFRGDAPMITLFKAEAKPEKCPLETPLNFTYSTAQGTCHSRISSIQPCVNEKKLKLDYKACPELPTVEASGSELECLGSWQSMGAHFIAARISAHGKRPSHRCLIVEGGRRHGNLGISADSSCQELTHLSAASKLLAYKLDTKITAGCEYPDYLQEIHWKAATTAHSHRFKAGTWHSSHSATRFSNRLCIGEIVIDAALSTEESRSREKDPIRFYRTHTTEGCSVGFQCVRIKQISRTVVQLEFGIISPNEYEPCDDAMVVMQRETLVEVGARTQCPSIGRHYIPTCKHAIVESGCSNPHHFHLRKSCTKDYEEIICLASWADDENEYFLAKHHHQHGLQCFVLHDSRVKAYPATSCDRESTQYSHPALDFITTHSEQCSRWIFESLLSSSFPTHFSFYLAFLVPFLAGLL</sequence>
<dbReference type="Pfam" id="PF23071">
    <property type="entry name" value="DUF7044"/>
    <property type="match status" value="1"/>
</dbReference>
<keyword evidence="5" id="KW-1185">Reference proteome</keyword>
<feature type="signal peptide" evidence="1">
    <location>
        <begin position="1"/>
        <end position="33"/>
    </location>
</feature>
<protein>
    <submittedName>
        <fullName evidence="4">Uncharacterized protein</fullName>
    </submittedName>
</protein>
<keyword evidence="1" id="KW-0732">Signal</keyword>
<comment type="caution">
    <text evidence="4">The sequence shown here is derived from an EMBL/GenBank/DDBJ whole genome shotgun (WGS) entry which is preliminary data.</text>
</comment>
<name>A0AA36GA49_9BILA</name>
<evidence type="ECO:0000259" key="2">
    <source>
        <dbReference type="Pfam" id="PF23069"/>
    </source>
</evidence>
<reference evidence="4" key="1">
    <citation type="submission" date="2023-06" db="EMBL/GenBank/DDBJ databases">
        <authorList>
            <person name="Delattre M."/>
        </authorList>
    </citation>
    <scope>NUCLEOTIDE SEQUENCE</scope>
    <source>
        <strain evidence="4">AF72</strain>
    </source>
</reference>